<keyword evidence="8" id="KW-1185">Reference proteome</keyword>
<organism evidence="5 8">
    <name type="scientific">Xylocopa violacea</name>
    <name type="common">Violet carpenter bee</name>
    <name type="synonym">Apis violacea</name>
    <dbReference type="NCBI Taxonomy" id="135666"/>
    <lineage>
        <taxon>Eukaryota</taxon>
        <taxon>Metazoa</taxon>
        <taxon>Ecdysozoa</taxon>
        <taxon>Arthropoda</taxon>
        <taxon>Hexapoda</taxon>
        <taxon>Insecta</taxon>
        <taxon>Pterygota</taxon>
        <taxon>Neoptera</taxon>
        <taxon>Endopterygota</taxon>
        <taxon>Hymenoptera</taxon>
        <taxon>Apocrita</taxon>
        <taxon>Aculeata</taxon>
        <taxon>Apoidea</taxon>
        <taxon>Anthophila</taxon>
        <taxon>Apidae</taxon>
        <taxon>Xylocopa</taxon>
        <taxon>Xylocopa</taxon>
    </lineage>
</organism>
<evidence type="ECO:0000313" key="5">
    <source>
        <dbReference type="EMBL" id="CAL7932788.1"/>
    </source>
</evidence>
<feature type="compositionally biased region" description="Basic and acidic residues" evidence="2">
    <location>
        <begin position="269"/>
        <end position="289"/>
    </location>
</feature>
<keyword evidence="1" id="KW-0863">Zinc-finger</keyword>
<dbReference type="EMBL" id="CAXAJV020000391">
    <property type="protein sequence ID" value="CAL7932788.1"/>
    <property type="molecule type" value="Genomic_DNA"/>
</dbReference>
<evidence type="ECO:0000259" key="3">
    <source>
        <dbReference type="PROSITE" id="PS50158"/>
    </source>
</evidence>
<dbReference type="InterPro" id="IPR001878">
    <property type="entry name" value="Znf_CCHC"/>
</dbReference>
<dbReference type="InterPro" id="IPR036875">
    <property type="entry name" value="Znf_CCHC_sf"/>
</dbReference>
<accession>A0ABP1MYN6</accession>
<dbReference type="SMART" id="SM00343">
    <property type="entry name" value="ZnF_C2HC"/>
    <property type="match status" value="2"/>
</dbReference>
<feature type="region of interest" description="Disordered" evidence="2">
    <location>
        <begin position="257"/>
        <end position="289"/>
    </location>
</feature>
<dbReference type="Pfam" id="PF00098">
    <property type="entry name" value="zf-CCHC"/>
    <property type="match status" value="1"/>
</dbReference>
<feature type="domain" description="CCHC-type" evidence="3">
    <location>
        <begin position="226"/>
        <end position="240"/>
    </location>
</feature>
<protein>
    <recommendedName>
        <fullName evidence="3">CCHC-type domain-containing protein</fullName>
    </recommendedName>
</protein>
<feature type="domain" description="CCHC-type" evidence="3">
    <location>
        <begin position="205"/>
        <end position="221"/>
    </location>
</feature>
<dbReference type="EMBL" id="CAXAJV020000186">
    <property type="protein sequence ID" value="CAL7932757.1"/>
    <property type="molecule type" value="Genomic_DNA"/>
</dbReference>
<comment type="caution">
    <text evidence="5">The sequence shown here is derived from an EMBL/GenBank/DDBJ whole genome shotgun (WGS) entry which is preliminary data.</text>
</comment>
<keyword evidence="1" id="KW-0862">Zinc</keyword>
<evidence type="ECO:0000256" key="1">
    <source>
        <dbReference type="PROSITE-ProRule" id="PRU00047"/>
    </source>
</evidence>
<proteinExistence type="predicted"/>
<dbReference type="EMBL" id="CAXAJV020000775">
    <property type="protein sequence ID" value="CAL7932896.1"/>
    <property type="molecule type" value="Genomic_DNA"/>
</dbReference>
<evidence type="ECO:0000313" key="8">
    <source>
        <dbReference type="Proteomes" id="UP001642520"/>
    </source>
</evidence>
<gene>
    <name evidence="7" type="ORF">XYLVIOL_LOCUS139</name>
    <name evidence="4" type="ORF">XYLVIOL_LOCUS21</name>
    <name evidence="5" type="ORF">XYLVIOL_LOCUS50</name>
    <name evidence="6" type="ORF">XYLVIOL_LOCUS77</name>
</gene>
<dbReference type="SUPFAM" id="SSF57756">
    <property type="entry name" value="Retrovirus zinc finger-like domains"/>
    <property type="match status" value="1"/>
</dbReference>
<dbReference type="Gene3D" id="4.10.60.10">
    <property type="entry name" value="Zinc finger, CCHC-type"/>
    <property type="match status" value="1"/>
</dbReference>
<evidence type="ECO:0000313" key="7">
    <source>
        <dbReference type="EMBL" id="CAL7932896.1"/>
    </source>
</evidence>
<dbReference type="EMBL" id="CAXAJV020000491">
    <property type="protein sequence ID" value="CAL7932819.1"/>
    <property type="molecule type" value="Genomic_DNA"/>
</dbReference>
<evidence type="ECO:0000313" key="6">
    <source>
        <dbReference type="EMBL" id="CAL7932819.1"/>
    </source>
</evidence>
<sequence>MELSISEETPPNKRTEMEVTRSIERVNNKDRMEGDTNRVIIIKIKVVIGKGDVSKEAGERYKEKLRNIKGTIRIEDENIVGVKRCFGSEDMLIRVKGIAGAINLMKKLREIGEEVNVLMGRRRKLHIQDIDAAVEDDEIKKEVSRRLRIDEEEIKVIYKREGFQRTQTACVEVPENVLMEYLKNNRKLRTGWNDCRIREYVVSNKCYRCGKAEHRAVDCREVTEKRCYKCGEERHLVRQCNGVFKEREEDMINKVRGKPRDANGAQSEGRNRKVYGDEAKGEERVKDKDEKRYERIEMGDIRLNERGVRCRTVGVQVHMENDNLRIREVDDVLSDSDVREGWSEVVKKDRRKLMNKKESRKKEEGEEQQKTDMRRTKESIACPACRTGIKRIGGARFRSVLLEMEDDKDVGTWKEKITEVIRHESEGTVGVLGRRSTIKIRRIDSLVENREIIDAIIQSVGYEQYEEEQMKVVRIITEPWQENVAFIKVPNRMAEKLQEGEGIRIGWTKNKVRIVPNVVPRCGKCGVWGHRTEN</sequence>
<dbReference type="Proteomes" id="UP001642520">
    <property type="component" value="Unassembled WGS sequence"/>
</dbReference>
<keyword evidence="1" id="KW-0479">Metal-binding</keyword>
<name>A0ABP1MYN6_XYLVO</name>
<feature type="compositionally biased region" description="Basic and acidic residues" evidence="2">
    <location>
        <begin position="355"/>
        <end position="377"/>
    </location>
</feature>
<dbReference type="PROSITE" id="PS50158">
    <property type="entry name" value="ZF_CCHC"/>
    <property type="match status" value="2"/>
</dbReference>
<reference evidence="5 8" key="1">
    <citation type="submission" date="2024-08" db="EMBL/GenBank/DDBJ databases">
        <authorList>
            <person name="Will J Nash"/>
            <person name="Angela Man"/>
            <person name="Seanna McTaggart"/>
            <person name="Kendall Baker"/>
            <person name="Tom Barker"/>
            <person name="Leah Catchpole"/>
            <person name="Alex Durrant"/>
            <person name="Karim Gharbi"/>
            <person name="Naomi Irish"/>
            <person name="Gemy Kaithakottil"/>
            <person name="Debby Ku"/>
            <person name="Aaliyah Providence"/>
            <person name="Felix Shaw"/>
            <person name="David Swarbreck"/>
            <person name="Chris Watkins"/>
            <person name="Ann M. McCartney"/>
            <person name="Giulio Formenti"/>
            <person name="Alice Mouton"/>
            <person name="Noel Vella"/>
            <person name="Bjorn M von Reumont"/>
            <person name="Adriana Vella"/>
            <person name="Wilfried Haerty"/>
        </authorList>
    </citation>
    <scope>NUCLEOTIDE SEQUENCE [LARGE SCALE GENOMIC DNA]</scope>
</reference>
<evidence type="ECO:0000256" key="2">
    <source>
        <dbReference type="SAM" id="MobiDB-lite"/>
    </source>
</evidence>
<feature type="region of interest" description="Disordered" evidence="2">
    <location>
        <begin position="353"/>
        <end position="377"/>
    </location>
</feature>
<evidence type="ECO:0000313" key="4">
    <source>
        <dbReference type="EMBL" id="CAL7932757.1"/>
    </source>
</evidence>